<keyword evidence="7 8" id="KW-0472">Membrane</keyword>
<sequence length="535" mass="56873">MPALDYLVLIFNEQPVLALTALIAVGTLLGRIQCWGISLGASGVLFVAMAMGHWGVRLPEVFTDLGVVLFTYTIGLQAGPHFLRTVRRYGLSYLVLALFTLGIAWLVAFASATLLGIEPSLATGIYAGALTSTPGLAASLQILKDPTISVGYGVAYPMGVIGVVLFVQLVPRLLKIDWQVEINRSDAGNGNPVVDSAWLRITNPQLEGKTIGEVEATSMSGAVISRVIDKYVAMPPQARTRLCLNQYVRVVGSEEEIKKLELLLGPREAGFKEPRSVISSATLIVTEENICGKSLRHLQFRELYGLTISRIWRDDFEFVPQGHTTLEFGDEVRLVGDVADLARIEPILGHKAQRLNETQFLPFAIGLLAGVVLGNIPISLSPAISFQLGMAGGPLTAGLVVGHFGRISKMNFRMPVAARRFVNDLGLILFLGGAGSEAGASFWQVVQSQGGSLLLASAIVTLVPLVAAWGLARHVFGWDALNCLGAVCGAMTSTPGLGAVTRVADSSAASTAYVAVYPVALLAVTFLAPLLGSLL</sequence>
<feature type="domain" description="RCK C-terminal" evidence="9">
    <location>
        <begin position="266"/>
        <end position="350"/>
    </location>
</feature>
<comment type="similarity">
    <text evidence="2">Belongs to the AAE transporter (TC 2.A.81) family.</text>
</comment>
<dbReference type="NCBIfam" id="TIGR01625">
    <property type="entry name" value="YidE_YbjL_dupl"/>
    <property type="match status" value="2"/>
</dbReference>
<evidence type="ECO:0000256" key="6">
    <source>
        <dbReference type="ARBA" id="ARBA00022989"/>
    </source>
</evidence>
<gene>
    <name evidence="10" type="primary">aspT</name>
    <name evidence="10" type="ORF">Pr1d_22800</name>
</gene>
<dbReference type="InterPro" id="IPR036721">
    <property type="entry name" value="RCK_C_sf"/>
</dbReference>
<feature type="transmembrane region" description="Helical" evidence="8">
    <location>
        <begin position="425"/>
        <end position="446"/>
    </location>
</feature>
<feature type="transmembrane region" description="Helical" evidence="8">
    <location>
        <begin position="452"/>
        <end position="472"/>
    </location>
</feature>
<reference evidence="10 11" key="1">
    <citation type="submission" date="2019-08" db="EMBL/GenBank/DDBJ databases">
        <title>Deep-cultivation of Planctomycetes and their phenomic and genomic characterization uncovers novel biology.</title>
        <authorList>
            <person name="Wiegand S."/>
            <person name="Jogler M."/>
            <person name="Boedeker C."/>
            <person name="Pinto D."/>
            <person name="Vollmers J."/>
            <person name="Rivas-Marin E."/>
            <person name="Kohn T."/>
            <person name="Peeters S.H."/>
            <person name="Heuer A."/>
            <person name="Rast P."/>
            <person name="Oberbeckmann S."/>
            <person name="Bunk B."/>
            <person name="Jeske O."/>
            <person name="Meyerdierks A."/>
            <person name="Storesund J.E."/>
            <person name="Kallscheuer N."/>
            <person name="Luecker S."/>
            <person name="Lage O.M."/>
            <person name="Pohl T."/>
            <person name="Merkel B.J."/>
            <person name="Hornburger P."/>
            <person name="Mueller R.-W."/>
            <person name="Bruemmer F."/>
            <person name="Labrenz M."/>
            <person name="Spormann A.M."/>
            <person name="Op den Camp H."/>
            <person name="Overmann J."/>
            <person name="Amann R."/>
            <person name="Jetten M.S.M."/>
            <person name="Mascher T."/>
            <person name="Medema M.H."/>
            <person name="Devos D.P."/>
            <person name="Kaster A.-K."/>
            <person name="Ovreas L."/>
            <person name="Rohde M."/>
            <person name="Galperin M.Y."/>
            <person name="Jogler C."/>
        </authorList>
    </citation>
    <scope>NUCLEOTIDE SEQUENCE [LARGE SCALE GENOMIC DNA]</scope>
    <source>
        <strain evidence="10 11">Pr1d</strain>
    </source>
</reference>
<dbReference type="GO" id="GO:0005886">
    <property type="term" value="C:plasma membrane"/>
    <property type="evidence" value="ECO:0007669"/>
    <property type="project" value="UniProtKB-SubCell"/>
</dbReference>
<evidence type="ECO:0000256" key="1">
    <source>
        <dbReference type="ARBA" id="ARBA00004651"/>
    </source>
</evidence>
<dbReference type="InterPro" id="IPR006037">
    <property type="entry name" value="RCK_C"/>
</dbReference>
<feature type="transmembrane region" description="Helical" evidence="8">
    <location>
        <begin position="384"/>
        <end position="404"/>
    </location>
</feature>
<dbReference type="InterPro" id="IPR006512">
    <property type="entry name" value="YidE_YbjL"/>
</dbReference>
<evidence type="ECO:0000256" key="8">
    <source>
        <dbReference type="SAM" id="Phobius"/>
    </source>
</evidence>
<keyword evidence="11" id="KW-1185">Reference proteome</keyword>
<evidence type="ECO:0000256" key="4">
    <source>
        <dbReference type="ARBA" id="ARBA00022475"/>
    </source>
</evidence>
<feature type="transmembrane region" description="Helical" evidence="8">
    <location>
        <begin position="510"/>
        <end position="531"/>
    </location>
</feature>
<dbReference type="GO" id="GO:0006813">
    <property type="term" value="P:potassium ion transport"/>
    <property type="evidence" value="ECO:0007669"/>
    <property type="project" value="InterPro"/>
</dbReference>
<evidence type="ECO:0000313" key="11">
    <source>
        <dbReference type="Proteomes" id="UP000323917"/>
    </source>
</evidence>
<dbReference type="Gene3D" id="3.30.70.1450">
    <property type="entry name" value="Regulator of K+ conductance, C-terminal domain"/>
    <property type="match status" value="1"/>
</dbReference>
<feature type="transmembrane region" description="Helical" evidence="8">
    <location>
        <begin position="6"/>
        <end position="29"/>
    </location>
</feature>
<feature type="transmembrane region" description="Helical" evidence="8">
    <location>
        <begin position="91"/>
        <end position="117"/>
    </location>
</feature>
<evidence type="ECO:0000256" key="3">
    <source>
        <dbReference type="ARBA" id="ARBA00022448"/>
    </source>
</evidence>
<evidence type="ECO:0000256" key="7">
    <source>
        <dbReference type="ARBA" id="ARBA00023136"/>
    </source>
</evidence>
<feature type="transmembrane region" description="Helical" evidence="8">
    <location>
        <begin position="36"/>
        <end position="55"/>
    </location>
</feature>
<feature type="transmembrane region" description="Helical" evidence="8">
    <location>
        <begin position="154"/>
        <end position="174"/>
    </location>
</feature>
<keyword evidence="6 8" id="KW-1133">Transmembrane helix</keyword>
<dbReference type="PANTHER" id="PTHR30445">
    <property type="entry name" value="K(+)_H(+) ANTIPORTER SUBUNIT KHTT"/>
    <property type="match status" value="1"/>
</dbReference>
<evidence type="ECO:0000256" key="2">
    <source>
        <dbReference type="ARBA" id="ARBA00009854"/>
    </source>
</evidence>
<evidence type="ECO:0000259" key="9">
    <source>
        <dbReference type="PROSITE" id="PS51202"/>
    </source>
</evidence>
<dbReference type="Pfam" id="PF02080">
    <property type="entry name" value="TrkA_C"/>
    <property type="match status" value="1"/>
</dbReference>
<keyword evidence="4" id="KW-1003">Cell membrane</keyword>
<dbReference type="AlphaFoldDB" id="A0A5B9QBN9"/>
<organism evidence="10 11">
    <name type="scientific">Bythopirellula goksoeyrii</name>
    <dbReference type="NCBI Taxonomy" id="1400387"/>
    <lineage>
        <taxon>Bacteria</taxon>
        <taxon>Pseudomonadati</taxon>
        <taxon>Planctomycetota</taxon>
        <taxon>Planctomycetia</taxon>
        <taxon>Pirellulales</taxon>
        <taxon>Lacipirellulaceae</taxon>
        <taxon>Bythopirellula</taxon>
    </lineage>
</organism>
<dbReference type="Pfam" id="PF06826">
    <property type="entry name" value="Asp-Al_Ex"/>
    <property type="match status" value="2"/>
</dbReference>
<dbReference type="Proteomes" id="UP000323917">
    <property type="component" value="Chromosome"/>
</dbReference>
<dbReference type="SUPFAM" id="SSF116726">
    <property type="entry name" value="TrkA C-terminal domain-like"/>
    <property type="match status" value="2"/>
</dbReference>
<evidence type="ECO:0000256" key="5">
    <source>
        <dbReference type="ARBA" id="ARBA00022692"/>
    </source>
</evidence>
<keyword evidence="5 8" id="KW-0812">Transmembrane</keyword>
<feature type="transmembrane region" description="Helical" evidence="8">
    <location>
        <begin position="360"/>
        <end position="378"/>
    </location>
</feature>
<dbReference type="PROSITE" id="PS51202">
    <property type="entry name" value="RCK_C"/>
    <property type="match status" value="1"/>
</dbReference>
<comment type="subcellular location">
    <subcellularLocation>
        <location evidence="1">Cell membrane</location>
        <topology evidence="1">Multi-pass membrane protein</topology>
    </subcellularLocation>
</comment>
<dbReference type="EMBL" id="CP042913">
    <property type="protein sequence ID" value="QEG34990.1"/>
    <property type="molecule type" value="Genomic_DNA"/>
</dbReference>
<dbReference type="PANTHER" id="PTHR30445:SF3">
    <property type="entry name" value="TRANSPORT PROTEIN YIDE-RELATED"/>
    <property type="match status" value="1"/>
</dbReference>
<dbReference type="GO" id="GO:0008324">
    <property type="term" value="F:monoatomic cation transmembrane transporter activity"/>
    <property type="evidence" value="ECO:0007669"/>
    <property type="project" value="InterPro"/>
</dbReference>
<accession>A0A5B9QBN9</accession>
<feature type="transmembrane region" description="Helical" evidence="8">
    <location>
        <begin position="484"/>
        <end position="504"/>
    </location>
</feature>
<name>A0A5B9QBN9_9BACT</name>
<proteinExistence type="inferred from homology"/>
<feature type="transmembrane region" description="Helical" evidence="8">
    <location>
        <begin position="61"/>
        <end position="79"/>
    </location>
</feature>
<protein>
    <submittedName>
        <fullName evidence="10">Aspartate/alanine antiporter</fullName>
    </submittedName>
</protein>
<keyword evidence="3" id="KW-0813">Transport</keyword>
<dbReference type="InterPro" id="IPR050144">
    <property type="entry name" value="AAE_transporter"/>
</dbReference>
<evidence type="ECO:0000313" key="10">
    <source>
        <dbReference type="EMBL" id="QEG34990.1"/>
    </source>
</evidence>
<dbReference type="KEGG" id="bgok:Pr1d_22800"/>